<keyword evidence="1" id="KW-0472">Membrane</keyword>
<evidence type="ECO:0000313" key="4">
    <source>
        <dbReference type="Proteomes" id="UP000245507"/>
    </source>
</evidence>
<dbReference type="OrthoDB" id="4552598at2"/>
<dbReference type="Pfam" id="PF06724">
    <property type="entry name" value="DUF1206"/>
    <property type="match status" value="3"/>
</dbReference>
<reference evidence="3 4" key="1">
    <citation type="submission" date="2018-05" db="EMBL/GenBank/DDBJ databases">
        <title>Nocardioides silvaticus genome.</title>
        <authorList>
            <person name="Li C."/>
            <person name="Wang G."/>
        </authorList>
    </citation>
    <scope>NUCLEOTIDE SEQUENCE [LARGE SCALE GENOMIC DNA]</scope>
    <source>
        <strain evidence="3 4">CCTCC AB 2018079</strain>
    </source>
</reference>
<evidence type="ECO:0000256" key="1">
    <source>
        <dbReference type="SAM" id="Phobius"/>
    </source>
</evidence>
<keyword evidence="1" id="KW-1133">Transmembrane helix</keyword>
<feature type="transmembrane region" description="Helical" evidence="1">
    <location>
        <begin position="201"/>
        <end position="220"/>
    </location>
</feature>
<feature type="transmembrane region" description="Helical" evidence="1">
    <location>
        <begin position="106"/>
        <end position="128"/>
    </location>
</feature>
<proteinExistence type="predicted"/>
<feature type="transmembrane region" description="Helical" evidence="1">
    <location>
        <begin position="148"/>
        <end position="168"/>
    </location>
</feature>
<dbReference type="InterPro" id="IPR009597">
    <property type="entry name" value="DUF1206"/>
</dbReference>
<organism evidence="3 4">
    <name type="scientific">Nocardioides silvaticus</name>
    <dbReference type="NCBI Taxonomy" id="2201891"/>
    <lineage>
        <taxon>Bacteria</taxon>
        <taxon>Bacillati</taxon>
        <taxon>Actinomycetota</taxon>
        <taxon>Actinomycetes</taxon>
        <taxon>Propionibacteriales</taxon>
        <taxon>Nocardioidaceae</taxon>
        <taxon>Nocardioides</taxon>
    </lineage>
</organism>
<feature type="domain" description="DUF1206" evidence="2">
    <location>
        <begin position="22"/>
        <end position="88"/>
    </location>
</feature>
<dbReference type="AlphaFoldDB" id="A0A316TNY6"/>
<dbReference type="EMBL" id="QGDD01000002">
    <property type="protein sequence ID" value="PWN03904.1"/>
    <property type="molecule type" value="Genomic_DNA"/>
</dbReference>
<feature type="domain" description="DUF1206" evidence="2">
    <location>
        <begin position="104"/>
        <end position="172"/>
    </location>
</feature>
<gene>
    <name evidence="3" type="ORF">DJ010_07570</name>
</gene>
<sequence length="270" mass="27750">MSVKEQAREAQDTAALSWMARLGFVMYGVVYFVVGVLAVQLALGDSEGKASGDGALRELARQPFGEVVLVVAAIGLAALAVWEVCEAVGGHTDRDGGKRVAARAGSGARAVVFAVLAFLAAQIVFGSSSGGGGGGTDTYTSKLMDLPFGPWLVGAVGVGIIGFGLNSVHQGLSDRWENDLQHGARSGSTGTALATIARTGFVARGAAFAMIGGLFVWAALTHDARKSAGLDQALRELRDAPYGPWLLGAIAVGLAAYGLFNVAKAWALRD</sequence>
<evidence type="ECO:0000313" key="3">
    <source>
        <dbReference type="EMBL" id="PWN03904.1"/>
    </source>
</evidence>
<feature type="domain" description="DUF1206" evidence="2">
    <location>
        <begin position="200"/>
        <end position="266"/>
    </location>
</feature>
<dbReference type="RefSeq" id="WP_109692992.1">
    <property type="nucleotide sequence ID" value="NZ_QGDD01000002.1"/>
</dbReference>
<feature type="transmembrane region" description="Helical" evidence="1">
    <location>
        <begin position="240"/>
        <end position="260"/>
    </location>
</feature>
<accession>A0A316TNY6</accession>
<feature type="transmembrane region" description="Helical" evidence="1">
    <location>
        <begin position="63"/>
        <end position="85"/>
    </location>
</feature>
<dbReference type="Proteomes" id="UP000245507">
    <property type="component" value="Unassembled WGS sequence"/>
</dbReference>
<keyword evidence="4" id="KW-1185">Reference proteome</keyword>
<name>A0A316TNY6_9ACTN</name>
<evidence type="ECO:0000259" key="2">
    <source>
        <dbReference type="Pfam" id="PF06724"/>
    </source>
</evidence>
<comment type="caution">
    <text evidence="3">The sequence shown here is derived from an EMBL/GenBank/DDBJ whole genome shotgun (WGS) entry which is preliminary data.</text>
</comment>
<protein>
    <recommendedName>
        <fullName evidence="2">DUF1206 domain-containing protein</fullName>
    </recommendedName>
</protein>
<keyword evidence="1" id="KW-0812">Transmembrane</keyword>
<feature type="transmembrane region" description="Helical" evidence="1">
    <location>
        <begin position="21"/>
        <end position="43"/>
    </location>
</feature>